<dbReference type="eggNOG" id="ENOG502ZBU9">
    <property type="taxonomic scope" value="Bacteria"/>
</dbReference>
<evidence type="ECO:0000313" key="2">
    <source>
        <dbReference type="Proteomes" id="UP000014962"/>
    </source>
</evidence>
<dbReference type="InterPro" id="IPR045534">
    <property type="entry name" value="DUF6428"/>
</dbReference>
<dbReference type="Pfam" id="PF20001">
    <property type="entry name" value="DUF6428"/>
    <property type="match status" value="1"/>
</dbReference>
<evidence type="ECO:0000313" key="1">
    <source>
        <dbReference type="EMBL" id="EPR73473.1"/>
    </source>
</evidence>
<dbReference type="EMBL" id="ATMR01000091">
    <property type="protein sequence ID" value="EPR73473.1"/>
    <property type="molecule type" value="Genomic_DNA"/>
</dbReference>
<dbReference type="Proteomes" id="UP000014962">
    <property type="component" value="Unassembled WGS sequence"/>
</dbReference>
<dbReference type="OrthoDB" id="66316at2"/>
<sequence length="156" mass="17409">MKLSEIKSKLKVLDTIAFQLPNGTLVPNHFHVTEVGKISKNFIDCGGTVRTENVANFQLWEADDYDHRLHPEKLLNIIELSEKVLHIEDLEIEVEYQGDTIGKYGLDFDGTNFLLTSKLTDCLAKDKCGIPEKKPKLKFSDLQNEGPSCAPGSGCC</sequence>
<dbReference type="PATRIC" id="fig|641526.4.peg.1492"/>
<reference evidence="1 2" key="1">
    <citation type="journal article" date="2013" name="Genome Announc.">
        <title>Draft Genome Sequence of Winogradskyella psychrotolerans RS-3T, Isolated from the Marine Transect of Kongsfjorden, Ny-Alesund, Svalbard, Arctic Ocean.</title>
        <authorList>
            <person name="Kumar Pinnaka A."/>
            <person name="Ara S."/>
            <person name="Singh A."/>
            <person name="Shivaji S."/>
        </authorList>
    </citation>
    <scope>NUCLEOTIDE SEQUENCE [LARGE SCALE GENOMIC DNA]</scope>
    <source>
        <strain evidence="1 2">RS-3</strain>
    </source>
</reference>
<proteinExistence type="predicted"/>
<gene>
    <name evidence="1" type="ORF">ADIWIN_1503</name>
</gene>
<accession>S7XBT1</accession>
<keyword evidence="2" id="KW-1185">Reference proteome</keyword>
<protein>
    <submittedName>
        <fullName evidence="1">Uncharacterized protein</fullName>
    </submittedName>
</protein>
<dbReference type="AlphaFoldDB" id="S7XBT1"/>
<comment type="caution">
    <text evidence="1">The sequence shown here is derived from an EMBL/GenBank/DDBJ whole genome shotgun (WGS) entry which is preliminary data.</text>
</comment>
<name>S7XBT1_9FLAO</name>
<dbReference type="RefSeq" id="WP_020894373.1">
    <property type="nucleotide sequence ID" value="NZ_ATMR01000091.1"/>
</dbReference>
<dbReference type="STRING" id="641526.ADIWIN_1503"/>
<organism evidence="1 2">
    <name type="scientific">Winogradskyella psychrotolerans RS-3</name>
    <dbReference type="NCBI Taxonomy" id="641526"/>
    <lineage>
        <taxon>Bacteria</taxon>
        <taxon>Pseudomonadati</taxon>
        <taxon>Bacteroidota</taxon>
        <taxon>Flavobacteriia</taxon>
        <taxon>Flavobacteriales</taxon>
        <taxon>Flavobacteriaceae</taxon>
        <taxon>Winogradskyella</taxon>
    </lineage>
</organism>